<dbReference type="InterPro" id="IPR038461">
    <property type="entry name" value="Schlafen_AlbA_2_dom_sf"/>
</dbReference>
<dbReference type="Pfam" id="PF13749">
    <property type="entry name" value="HATPase_c_4"/>
    <property type="match status" value="1"/>
</dbReference>
<sequence length="430" mass="48836">MEFRETSQIELKSELNDSVKKEILAFANTNGGKIYIGVDDHGNVIGLKNAQQDLESISNMIRDSIRPDISMHTSATIIEAEQKEIIVIEVSKGTKRPYHLSSKGLRPSGVFVRHGITSSPASEEAIRQMIIDSDGNTFEKTRCLKQDLSFEYAKNVFQEKGLPFKEAQYRTLGMADEDGYFTNLGLLLSDQCEHSIKCAIYQGTSKLEFRDRKEFHGSILKQLAEAYEYINLQNKVESTFEGLSRVEIPDYPYFAIRESLINAVVHRDYSFGGSILVHVFEDRIEIVSIGGLVLGLTQKDIFLGVSESRNRNLANCFYRLKLIESYGTGIQRIKESYRSFRVDPEFHISDNAFVVVLPNTRYKKDLKSNEEKVLEIIGRKERVARRELEKELGLSKSSVTIILNKLLDEGFIVQKGNARNTVYQLVKGSF</sequence>
<dbReference type="RefSeq" id="WP_153724648.1">
    <property type="nucleotide sequence ID" value="NZ_CP045875.1"/>
</dbReference>
<dbReference type="Gene3D" id="3.30.950.30">
    <property type="entry name" value="Schlafen, AAA domain"/>
    <property type="match status" value="1"/>
</dbReference>
<dbReference type="InterPro" id="IPR007421">
    <property type="entry name" value="Schlafen_AlbA_2_dom"/>
</dbReference>
<dbReference type="KEGG" id="hcv:FTV88_1071"/>
<proteinExistence type="predicted"/>
<dbReference type="GO" id="GO:0016874">
    <property type="term" value="F:ligase activity"/>
    <property type="evidence" value="ECO:0007669"/>
    <property type="project" value="UniProtKB-KW"/>
</dbReference>
<dbReference type="AlphaFoldDB" id="A0A5Q2N0E9"/>
<organism evidence="2 3">
    <name type="scientific">Heliorestis convoluta</name>
    <dbReference type="NCBI Taxonomy" id="356322"/>
    <lineage>
        <taxon>Bacteria</taxon>
        <taxon>Bacillati</taxon>
        <taxon>Bacillota</taxon>
        <taxon>Clostridia</taxon>
        <taxon>Eubacteriales</taxon>
        <taxon>Heliobacteriaceae</taxon>
        <taxon>Heliorestis</taxon>
    </lineage>
</organism>
<dbReference type="EC" id="6.3.1.-" evidence="2"/>
<evidence type="ECO:0000313" key="2">
    <source>
        <dbReference type="EMBL" id="QGG47223.1"/>
    </source>
</evidence>
<evidence type="ECO:0000259" key="1">
    <source>
        <dbReference type="Pfam" id="PF04326"/>
    </source>
</evidence>
<accession>A0A5Q2N0E9</accession>
<dbReference type="PANTHER" id="PTHR30595:SF6">
    <property type="entry name" value="SCHLAFEN ALBA-2 DOMAIN-CONTAINING PROTEIN"/>
    <property type="match status" value="1"/>
</dbReference>
<dbReference type="Pfam" id="PF04326">
    <property type="entry name" value="SLFN_AlbA_2"/>
    <property type="match status" value="1"/>
</dbReference>
<reference evidence="3" key="1">
    <citation type="submission" date="2019-11" db="EMBL/GenBank/DDBJ databases">
        <title>Genome sequence of Heliorestis convoluta strain HH, an alkaliphilic and minimalistic phototrophic bacterium from a soda lake in Egypt.</title>
        <authorList>
            <person name="Dewey E.D."/>
            <person name="Stokes L.M."/>
            <person name="Burchell B.M."/>
            <person name="Shaffer K.N."/>
            <person name="Huntington A.M."/>
            <person name="Baker J.M."/>
            <person name="Nadendla S."/>
            <person name="Giglio M.G."/>
            <person name="Touchman J.W."/>
            <person name="Blankenship R.E."/>
            <person name="Madigan M.T."/>
            <person name="Sattley W.M."/>
        </authorList>
    </citation>
    <scope>NUCLEOTIDE SEQUENCE [LARGE SCALE GENOMIC DNA]</scope>
    <source>
        <strain evidence="3">HH</strain>
    </source>
</reference>
<dbReference type="InterPro" id="IPR038475">
    <property type="entry name" value="RecG_C_sf"/>
</dbReference>
<dbReference type="OrthoDB" id="34589at2"/>
<keyword evidence="2" id="KW-0436">Ligase</keyword>
<name>A0A5Q2N0E9_9FIRM</name>
<keyword evidence="3" id="KW-1185">Reference proteome</keyword>
<dbReference type="Gene3D" id="1.10.10.10">
    <property type="entry name" value="Winged helix-like DNA-binding domain superfamily/Winged helix DNA-binding domain"/>
    <property type="match status" value="1"/>
</dbReference>
<protein>
    <submittedName>
        <fullName evidence="2">AAA family ATPase</fullName>
        <ecNumber evidence="2">6.3.1.-</ecNumber>
    </submittedName>
</protein>
<dbReference type="InterPro" id="IPR036388">
    <property type="entry name" value="WH-like_DNA-bd_sf"/>
</dbReference>
<dbReference type="Pfam" id="PF13412">
    <property type="entry name" value="HTH_24"/>
    <property type="match status" value="1"/>
</dbReference>
<dbReference type="Gene3D" id="3.30.565.60">
    <property type="match status" value="1"/>
</dbReference>
<dbReference type="EMBL" id="CP045875">
    <property type="protein sequence ID" value="QGG47223.1"/>
    <property type="molecule type" value="Genomic_DNA"/>
</dbReference>
<evidence type="ECO:0000313" key="3">
    <source>
        <dbReference type="Proteomes" id="UP000366051"/>
    </source>
</evidence>
<dbReference type="InterPro" id="IPR036390">
    <property type="entry name" value="WH_DNA-bd_sf"/>
</dbReference>
<gene>
    <name evidence="2" type="ORF">FTV88_1071</name>
</gene>
<dbReference type="SUPFAM" id="SSF46785">
    <property type="entry name" value="Winged helix' DNA-binding domain"/>
    <property type="match status" value="1"/>
</dbReference>
<feature type="domain" description="Schlafen AlbA-2" evidence="1">
    <location>
        <begin position="5"/>
        <end position="121"/>
    </location>
</feature>
<dbReference type="PANTHER" id="PTHR30595">
    <property type="entry name" value="GLPR-RELATED TRANSCRIPTIONAL REPRESSOR"/>
    <property type="match status" value="1"/>
</dbReference>
<dbReference type="Proteomes" id="UP000366051">
    <property type="component" value="Chromosome"/>
</dbReference>